<organism evidence="1 2">
    <name type="scientific">Cryobacterium sinapicolor</name>
    <dbReference type="NCBI Taxonomy" id="1259236"/>
    <lineage>
        <taxon>Bacteria</taxon>
        <taxon>Bacillati</taxon>
        <taxon>Actinomycetota</taxon>
        <taxon>Actinomycetes</taxon>
        <taxon>Micrococcales</taxon>
        <taxon>Microbacteriaceae</taxon>
        <taxon>Cryobacterium</taxon>
    </lineage>
</organism>
<gene>
    <name evidence="1" type="ORF">E3T28_10550</name>
</gene>
<reference evidence="1 2" key="1">
    <citation type="submission" date="2019-03" db="EMBL/GenBank/DDBJ databases">
        <title>Genomics of glacier-inhabiting Cryobacterium strains.</title>
        <authorList>
            <person name="Liu Q."/>
            <person name="Xin Y.-H."/>
        </authorList>
    </citation>
    <scope>NUCLEOTIDE SEQUENCE [LARGE SCALE GENOMIC DNA]</scope>
    <source>
        <strain evidence="1 2">TMT1-23-1</strain>
    </source>
</reference>
<evidence type="ECO:0000313" key="1">
    <source>
        <dbReference type="EMBL" id="TFC98482.1"/>
    </source>
</evidence>
<dbReference type="EMBL" id="SOGQ01000054">
    <property type="protein sequence ID" value="TFC98482.1"/>
    <property type="molecule type" value="Genomic_DNA"/>
</dbReference>
<evidence type="ECO:0000313" key="2">
    <source>
        <dbReference type="Proteomes" id="UP000297853"/>
    </source>
</evidence>
<keyword evidence="2" id="KW-1185">Reference proteome</keyword>
<protein>
    <submittedName>
        <fullName evidence="1">Uncharacterized protein</fullName>
    </submittedName>
</protein>
<dbReference type="Proteomes" id="UP000297853">
    <property type="component" value="Unassembled WGS sequence"/>
</dbReference>
<name>A0ABY2J0L1_9MICO</name>
<comment type="caution">
    <text evidence="1">The sequence shown here is derived from an EMBL/GenBank/DDBJ whole genome shotgun (WGS) entry which is preliminary data.</text>
</comment>
<sequence length="106" mass="11051">MRAAGPFDDRFSLEDLAFDGAAVTGGVLVTSDVSEVLDRQVLAGFYDQQGMLLGSDRFVYHLATTIASSGHAAAPDERVTFRIEVPAALAGQAASVALGVPVLVNE</sequence>
<accession>A0ABY2J0L1</accession>
<proteinExistence type="predicted"/>